<dbReference type="AlphaFoldDB" id="A0A8C4V3K0"/>
<evidence type="ECO:0000256" key="5">
    <source>
        <dbReference type="ARBA" id="ARBA00023136"/>
    </source>
</evidence>
<evidence type="ECO:0000256" key="4">
    <source>
        <dbReference type="ARBA" id="ARBA00022859"/>
    </source>
</evidence>
<dbReference type="GO" id="GO:0009617">
    <property type="term" value="P:response to bacterium"/>
    <property type="evidence" value="ECO:0007669"/>
    <property type="project" value="TreeGrafter"/>
</dbReference>
<dbReference type="SMART" id="SM00406">
    <property type="entry name" value="IGv"/>
    <property type="match status" value="1"/>
</dbReference>
<dbReference type="SUPFAM" id="SSF48726">
    <property type="entry name" value="Immunoglobulin"/>
    <property type="match status" value="2"/>
</dbReference>
<dbReference type="Ensembl" id="ENSFTIT00000021015.1">
    <property type="protein sequence ID" value="ENSFTIP00000020177.1"/>
    <property type="gene ID" value="ENSFTIG00000013178.1"/>
</dbReference>
<dbReference type="InterPro" id="IPR003599">
    <property type="entry name" value="Ig_sub"/>
</dbReference>
<evidence type="ECO:0000256" key="3">
    <source>
        <dbReference type="ARBA" id="ARBA00022729"/>
    </source>
</evidence>
<dbReference type="InterPro" id="IPR013783">
    <property type="entry name" value="Ig-like_fold"/>
</dbReference>
<dbReference type="PANTHER" id="PTHR19433:SF111">
    <property type="entry name" value="T CELL RECEPTOR ALPHA VARIABLE 4"/>
    <property type="match status" value="1"/>
</dbReference>
<sequence length="298" mass="32801">MNTRSRKDTFHKFEDDDSPFFFSSAVAAARAQVHQKPSAETIEGTSISLSCSHRSIKSYDFIYWYHQLPGQSPTYITSGSEGTSLVQDPPGRLSVAADRRSSSLWLARPQLRDAAVYYCAVGETRGHSDKLAITLNHAQTMSLFTDNQEPSVPQVIMLKSKKLEDSTGKAACLARNFSPKNISLEMSSNEVVYEQSPSILTSEGLYDAIKVVSVAKGAEVTCTAKFYGRTITPGTILWYSCNLFLEAVSPSTCFSPARKHYTKVEKANTLSVAVLGLRVLLAKSIALNTLMTIKLFLF</sequence>
<keyword evidence="2" id="KW-1003">Cell membrane</keyword>
<evidence type="ECO:0000313" key="9">
    <source>
        <dbReference type="Ensembl" id="ENSFTIP00000020177.1"/>
    </source>
</evidence>
<dbReference type="Gene3D" id="2.60.40.10">
    <property type="entry name" value="Immunoglobulins"/>
    <property type="match status" value="2"/>
</dbReference>
<keyword evidence="4" id="KW-0391">Immunity</keyword>
<evidence type="ECO:0000256" key="1">
    <source>
        <dbReference type="ARBA" id="ARBA00004236"/>
    </source>
</evidence>
<name>A0A8C4V3K0_FALTI</name>
<dbReference type="GO" id="GO:0002376">
    <property type="term" value="P:immune system process"/>
    <property type="evidence" value="ECO:0007669"/>
    <property type="project" value="UniProtKB-KW"/>
</dbReference>
<organism evidence="9 10">
    <name type="scientific">Falco tinnunculus</name>
    <name type="common">Common kestrel</name>
    <dbReference type="NCBI Taxonomy" id="100819"/>
    <lineage>
        <taxon>Eukaryota</taxon>
        <taxon>Metazoa</taxon>
        <taxon>Chordata</taxon>
        <taxon>Craniata</taxon>
        <taxon>Vertebrata</taxon>
        <taxon>Euteleostomi</taxon>
        <taxon>Archelosauria</taxon>
        <taxon>Archosauria</taxon>
        <taxon>Dinosauria</taxon>
        <taxon>Saurischia</taxon>
        <taxon>Theropoda</taxon>
        <taxon>Coelurosauria</taxon>
        <taxon>Aves</taxon>
        <taxon>Neognathae</taxon>
        <taxon>Neoaves</taxon>
        <taxon>Telluraves</taxon>
        <taxon>Australaves</taxon>
        <taxon>Falconiformes</taxon>
        <taxon>Falconidae</taxon>
        <taxon>Falco</taxon>
    </lineage>
</organism>
<accession>A0A8C4V3K0</accession>
<keyword evidence="5" id="KW-0472">Membrane</keyword>
<reference evidence="9" key="1">
    <citation type="submission" date="2025-08" db="UniProtKB">
        <authorList>
            <consortium name="Ensembl"/>
        </authorList>
    </citation>
    <scope>IDENTIFICATION</scope>
</reference>
<proteinExistence type="predicted"/>
<reference evidence="9" key="2">
    <citation type="submission" date="2025-09" db="UniProtKB">
        <authorList>
            <consortium name="Ensembl"/>
        </authorList>
    </citation>
    <scope>IDENTIFICATION</scope>
</reference>
<evidence type="ECO:0000259" key="8">
    <source>
        <dbReference type="PROSITE" id="PS50835"/>
    </source>
</evidence>
<dbReference type="InterPro" id="IPR052051">
    <property type="entry name" value="TCR_complex_component"/>
</dbReference>
<feature type="domain" description="Ig-like" evidence="8">
    <location>
        <begin position="19"/>
        <end position="134"/>
    </location>
</feature>
<dbReference type="OMA" id="CIMESEN"/>
<dbReference type="PROSITE" id="PS50835">
    <property type="entry name" value="IG_LIKE"/>
    <property type="match status" value="1"/>
</dbReference>
<dbReference type="Pfam" id="PF07686">
    <property type="entry name" value="V-set"/>
    <property type="match status" value="1"/>
</dbReference>
<evidence type="ECO:0000256" key="7">
    <source>
        <dbReference type="ARBA" id="ARBA00023180"/>
    </source>
</evidence>
<dbReference type="GO" id="GO:0005886">
    <property type="term" value="C:plasma membrane"/>
    <property type="evidence" value="ECO:0007669"/>
    <property type="project" value="UniProtKB-SubCell"/>
</dbReference>
<protein>
    <recommendedName>
        <fullName evidence="8">Ig-like domain-containing protein</fullName>
    </recommendedName>
</protein>
<dbReference type="SMART" id="SM00409">
    <property type="entry name" value="IG"/>
    <property type="match status" value="1"/>
</dbReference>
<dbReference type="InterPro" id="IPR036179">
    <property type="entry name" value="Ig-like_dom_sf"/>
</dbReference>
<dbReference type="OrthoDB" id="9631130at2759"/>
<keyword evidence="6" id="KW-1015">Disulfide bond</keyword>
<evidence type="ECO:0000313" key="10">
    <source>
        <dbReference type="Proteomes" id="UP000694562"/>
    </source>
</evidence>
<keyword evidence="7" id="KW-0325">Glycoprotein</keyword>
<evidence type="ECO:0000256" key="6">
    <source>
        <dbReference type="ARBA" id="ARBA00023157"/>
    </source>
</evidence>
<dbReference type="Proteomes" id="UP000694562">
    <property type="component" value="Unplaced"/>
</dbReference>
<dbReference type="InterPro" id="IPR007110">
    <property type="entry name" value="Ig-like_dom"/>
</dbReference>
<keyword evidence="10" id="KW-1185">Reference proteome</keyword>
<dbReference type="PANTHER" id="PTHR19433">
    <property type="entry name" value="T-CELL RECEPTOR ALPHA CHAIN V REGION-RELATED"/>
    <property type="match status" value="1"/>
</dbReference>
<evidence type="ECO:0000256" key="2">
    <source>
        <dbReference type="ARBA" id="ARBA00022475"/>
    </source>
</evidence>
<keyword evidence="3" id="KW-0732">Signal</keyword>
<dbReference type="InterPro" id="IPR013106">
    <property type="entry name" value="Ig_V-set"/>
</dbReference>
<comment type="subcellular location">
    <subcellularLocation>
        <location evidence="1">Cell membrane</location>
    </subcellularLocation>
</comment>